<dbReference type="Gene3D" id="3.20.20.70">
    <property type="entry name" value="Aldolase class I"/>
    <property type="match status" value="1"/>
</dbReference>
<protein>
    <submittedName>
        <fullName evidence="1">CXXX repeat peptide maturase</fullName>
    </submittedName>
</protein>
<dbReference type="InterPro" id="IPR026401">
    <property type="entry name" value="CXXX_matur"/>
</dbReference>
<dbReference type="Proteomes" id="UP000095332">
    <property type="component" value="Unassembled WGS sequence"/>
</dbReference>
<dbReference type="RefSeq" id="WP_057327558.1">
    <property type="nucleotide sequence ID" value="NZ_CZBM01000001.1"/>
</dbReference>
<evidence type="ECO:0000313" key="2">
    <source>
        <dbReference type="Proteomes" id="UP000095332"/>
    </source>
</evidence>
<gene>
    <name evidence="1" type="ORF">ERS852560_00112</name>
</gene>
<dbReference type="InterPro" id="IPR013785">
    <property type="entry name" value="Aldolase_TIM"/>
</dbReference>
<dbReference type="NCBIfam" id="TIGR04119">
    <property type="entry name" value="CXXX_matur"/>
    <property type="match status" value="1"/>
</dbReference>
<dbReference type="EMBL" id="CZBM01000001">
    <property type="protein sequence ID" value="CUP49534.1"/>
    <property type="molecule type" value="Genomic_DNA"/>
</dbReference>
<name>A0A174NLM8_PARDI</name>
<proteinExistence type="predicted"/>
<dbReference type="AlphaFoldDB" id="A0A174NLM8"/>
<sequence>MLQYLIIQLDDTSVSYCHYENPKEKFKLIGLEDLKAGILFAMKKNLMIQFVYPNYELPQEYKDVIHTIDHTDIISSLCEDSTLQANANVVVFEDYTGMDIYGFKEDSVCLIRTSKNDFFERYLFLQRPLAMAARVNVVITDIETFKESDFEKYKKILEVLSEKLEALYLKGKSPQLNLLTDRMMLSEMNNCNAGFENITLAPDGKFYVCPAFYLASDEEDYGLGKSKFSIGNLNEGLDIKNPQLYKLSHAPICRNCDAYQCKRCIWLNRKTTFEVNTPSHEQCVVSHLERNASRELLHNIRKHGEFLSNIDIKEIKYLDPFDVRKEW</sequence>
<reference evidence="1 2" key="1">
    <citation type="submission" date="2015-09" db="EMBL/GenBank/DDBJ databases">
        <authorList>
            <consortium name="Pathogen Informatics"/>
        </authorList>
    </citation>
    <scope>NUCLEOTIDE SEQUENCE [LARGE SCALE GENOMIC DNA]</scope>
    <source>
        <strain evidence="1 2">2789STDY5834948</strain>
    </source>
</reference>
<organism evidence="1 2">
    <name type="scientific">Parabacteroides distasonis</name>
    <dbReference type="NCBI Taxonomy" id="823"/>
    <lineage>
        <taxon>Bacteria</taxon>
        <taxon>Pseudomonadati</taxon>
        <taxon>Bacteroidota</taxon>
        <taxon>Bacteroidia</taxon>
        <taxon>Bacteroidales</taxon>
        <taxon>Tannerellaceae</taxon>
        <taxon>Parabacteroides</taxon>
    </lineage>
</organism>
<accession>A0A174NLM8</accession>
<evidence type="ECO:0000313" key="1">
    <source>
        <dbReference type="EMBL" id="CUP49534.1"/>
    </source>
</evidence>